<gene>
    <name evidence="2" type="ORF">BB561_006949</name>
</gene>
<dbReference type="Proteomes" id="UP000245383">
    <property type="component" value="Unassembled WGS sequence"/>
</dbReference>
<keyword evidence="3" id="KW-1185">Reference proteome</keyword>
<organism evidence="2 3">
    <name type="scientific">Smittium simulii</name>
    <dbReference type="NCBI Taxonomy" id="133385"/>
    <lineage>
        <taxon>Eukaryota</taxon>
        <taxon>Fungi</taxon>
        <taxon>Fungi incertae sedis</taxon>
        <taxon>Zoopagomycota</taxon>
        <taxon>Kickxellomycotina</taxon>
        <taxon>Harpellomycetes</taxon>
        <taxon>Harpellales</taxon>
        <taxon>Legeriomycetaceae</taxon>
        <taxon>Smittium</taxon>
    </lineage>
</organism>
<comment type="caution">
    <text evidence="2">The sequence shown here is derived from an EMBL/GenBank/DDBJ whole genome shotgun (WGS) entry which is preliminary data.</text>
</comment>
<dbReference type="SUPFAM" id="SSF48371">
    <property type="entry name" value="ARM repeat"/>
    <property type="match status" value="1"/>
</dbReference>
<proteinExistence type="predicted"/>
<feature type="signal peptide" evidence="1">
    <location>
        <begin position="1"/>
        <end position="18"/>
    </location>
</feature>
<feature type="chain" id="PRO_5015396003" evidence="1">
    <location>
        <begin position="19"/>
        <end position="444"/>
    </location>
</feature>
<dbReference type="InterPro" id="IPR016024">
    <property type="entry name" value="ARM-type_fold"/>
</dbReference>
<name>A0A2T9XZ73_9FUNG</name>
<sequence length="444" mass="47153">MKFSFLILLAGSTTSSFSYVKSGAVPQTDYAIVDIQNTPGFEIYGLNSSESPANSNRLFGFGSNNRDSSDKEQSSGGIISGIFGGVKNIVSKGVGAVTDTVLNSRIVQSAIGAIVPSLLPSLIDKYLGTPDKISPGVAQRAVYSFGRTLRNIDPDQLKKGLESFNGRITKADPKEISKQMRNAEKILKNLDPKKVESFIRSLAPLMKNIPAESVKAISKTLYGVLSSEKFLSASQKIQKSIKNKNVNVNINISNEIKKYAKLFKQISSQDSANIKKSVDKIYSQVEKIDRNLISRAINDVTLISRDTSAENIGALAGSAVGSIVGIASNTLATIANDAANTIERMDSVSIGGVISGAYRVITNGGAGVVKAVFDFVGYLFSGFIPGILELVANILGSASTSLVSNRSLNSAMSVSSAMAKADDATLQKVFLKLSKLIDVAVKTN</sequence>
<evidence type="ECO:0000256" key="1">
    <source>
        <dbReference type="SAM" id="SignalP"/>
    </source>
</evidence>
<dbReference type="EMBL" id="MBFR01000868">
    <property type="protein sequence ID" value="PVU85392.1"/>
    <property type="molecule type" value="Genomic_DNA"/>
</dbReference>
<protein>
    <submittedName>
        <fullName evidence="2">Uncharacterized protein</fullName>
    </submittedName>
</protein>
<reference evidence="2 3" key="1">
    <citation type="journal article" date="2018" name="MBio">
        <title>Comparative Genomics Reveals the Core Gene Toolbox for the Fungus-Insect Symbiosis.</title>
        <authorList>
            <person name="Wang Y."/>
            <person name="Stata M."/>
            <person name="Wang W."/>
            <person name="Stajich J.E."/>
            <person name="White M.M."/>
            <person name="Moncalvo J.M."/>
        </authorList>
    </citation>
    <scope>NUCLEOTIDE SEQUENCE [LARGE SCALE GENOMIC DNA]</scope>
    <source>
        <strain evidence="2 3">SWE-8-4</strain>
    </source>
</reference>
<evidence type="ECO:0000313" key="3">
    <source>
        <dbReference type="Proteomes" id="UP000245383"/>
    </source>
</evidence>
<dbReference type="AlphaFoldDB" id="A0A2T9XZ73"/>
<evidence type="ECO:0000313" key="2">
    <source>
        <dbReference type="EMBL" id="PVU85392.1"/>
    </source>
</evidence>
<keyword evidence="1" id="KW-0732">Signal</keyword>
<accession>A0A2T9XZ73</accession>